<gene>
    <name evidence="2" type="ordered locus">CHU_0552</name>
</gene>
<feature type="transmembrane region" description="Helical" evidence="1">
    <location>
        <begin position="15"/>
        <end position="32"/>
    </location>
</feature>
<feature type="transmembrane region" description="Helical" evidence="1">
    <location>
        <begin position="108"/>
        <end position="127"/>
    </location>
</feature>
<evidence type="ECO:0000313" key="2">
    <source>
        <dbReference type="EMBL" id="ABG57839.1"/>
    </source>
</evidence>
<feature type="transmembrane region" description="Helical" evidence="1">
    <location>
        <begin position="76"/>
        <end position="96"/>
    </location>
</feature>
<proteinExistence type="predicted"/>
<keyword evidence="1" id="KW-0812">Transmembrane</keyword>
<keyword evidence="1" id="KW-0472">Membrane</keyword>
<keyword evidence="1" id="KW-1133">Transmembrane helix</keyword>
<name>A0A6N4SNH5_CYTH3</name>
<evidence type="ECO:0000313" key="3">
    <source>
        <dbReference type="Proteomes" id="UP000001822"/>
    </source>
</evidence>
<dbReference type="KEGG" id="chu:CHU_0552"/>
<organism evidence="2 3">
    <name type="scientific">Cytophaga hutchinsonii (strain ATCC 33406 / DSM 1761 / CIP 103989 / NBRC 15051 / NCIMB 9469 / D465)</name>
    <dbReference type="NCBI Taxonomy" id="269798"/>
    <lineage>
        <taxon>Bacteria</taxon>
        <taxon>Pseudomonadati</taxon>
        <taxon>Bacteroidota</taxon>
        <taxon>Cytophagia</taxon>
        <taxon>Cytophagales</taxon>
        <taxon>Cytophagaceae</taxon>
        <taxon>Cytophaga</taxon>
    </lineage>
</organism>
<feature type="transmembrane region" description="Helical" evidence="1">
    <location>
        <begin position="259"/>
        <end position="280"/>
    </location>
</feature>
<accession>A0A6N4SNH5</accession>
<evidence type="ECO:0000256" key="1">
    <source>
        <dbReference type="SAM" id="Phobius"/>
    </source>
</evidence>
<evidence type="ECO:0008006" key="4">
    <source>
        <dbReference type="Google" id="ProtNLM"/>
    </source>
</evidence>
<protein>
    <recommendedName>
        <fullName evidence="4">DoxX family protein</fullName>
    </recommendedName>
</protein>
<dbReference type="Proteomes" id="UP000001822">
    <property type="component" value="Chromosome"/>
</dbReference>
<reference evidence="2 3" key="1">
    <citation type="journal article" date="2007" name="Appl. Environ. Microbiol.">
        <title>Genome sequence of the cellulolytic gliding bacterium Cytophaga hutchinsonii.</title>
        <authorList>
            <person name="Xie G."/>
            <person name="Bruce D.C."/>
            <person name="Challacombe J.F."/>
            <person name="Chertkov O."/>
            <person name="Detter J.C."/>
            <person name="Gilna P."/>
            <person name="Han C.S."/>
            <person name="Lucas S."/>
            <person name="Misra M."/>
            <person name="Myers G.L."/>
            <person name="Richardson P."/>
            <person name="Tapia R."/>
            <person name="Thayer N."/>
            <person name="Thompson L.S."/>
            <person name="Brettin T.S."/>
            <person name="Henrissat B."/>
            <person name="Wilson D.B."/>
            <person name="McBride M.J."/>
        </authorList>
    </citation>
    <scope>NUCLEOTIDE SEQUENCE [LARGE SCALE GENOMIC DNA]</scope>
    <source>
        <strain evidence="3">ATCC 33406 / DSM 1761 / CIP 103989 / NBRC 15051 / NCIMB 9469 / D465</strain>
    </source>
</reference>
<dbReference type="EMBL" id="CP000383">
    <property type="protein sequence ID" value="ABG57839.1"/>
    <property type="molecule type" value="Genomic_DNA"/>
</dbReference>
<dbReference type="OrthoDB" id="102112at2"/>
<feature type="transmembrane region" description="Helical" evidence="1">
    <location>
        <begin position="190"/>
        <end position="208"/>
    </location>
</feature>
<dbReference type="AlphaFoldDB" id="A0A6N4SNH5"/>
<feature type="transmembrane region" description="Helical" evidence="1">
    <location>
        <begin position="166"/>
        <end position="183"/>
    </location>
</feature>
<feature type="transmembrane region" description="Helical" evidence="1">
    <location>
        <begin position="214"/>
        <end position="238"/>
    </location>
</feature>
<sequence>MDLSARPEWSTLKKIIFRITFVFLVLFCIPTDPDWYSHLFKIDWTNLHARDLYDIAHISPHFVESSRDGRWGIGGFITWFWVLLIAVGVAAIWTVLDRKRREYDVLYYWLRTLVRYRAALGIIGFSFEKIFPTQMPYPSLSNLATNFGDFSGHKIYWTSIGFMPQYQVFGGFVELIPGILLLFRRTATLGAALLIGALTTIAIANLGYDGGVHVYASYFVLLGLFLLADAIPDLYNLLIREQYTIPNHYKPLETPALNYTRLAVKGIFAFYIVVFSYLQFLNFRYDPYKQPSTAGVSALRGVYDVEIFRLNNKELPYSQTDSVRWQEVIFEDWTTLTYKVNKALDLELSNSGGGTSSSKTGHSSVDLEKGYEIAGVGGGRRAFHYFADTTTKTLYLLDKNLTASKKKKSDVYSKDWISAQAWKHIGDDNHLIDPKAWSTRRDRDFAKMDPKLLRDKMLLRYSTEDGNKIILSGTNENNDSLYVVLKKINRGFIIPPPVLVSGSY</sequence>
<keyword evidence="3" id="KW-1185">Reference proteome</keyword>